<dbReference type="PROSITE" id="PS00893">
    <property type="entry name" value="NUDIX_BOX"/>
    <property type="match status" value="1"/>
</dbReference>
<dbReference type="Gene3D" id="3.90.79.10">
    <property type="entry name" value="Nucleoside Triphosphate Pyrophosphohydrolase"/>
    <property type="match status" value="1"/>
</dbReference>
<dbReference type="GO" id="GO:0016787">
    <property type="term" value="F:hydrolase activity"/>
    <property type="evidence" value="ECO:0007669"/>
    <property type="project" value="UniProtKB-KW"/>
</dbReference>
<dbReference type="EMBL" id="FPCH01000001">
    <property type="protein sequence ID" value="SFV25858.1"/>
    <property type="molecule type" value="Genomic_DNA"/>
</dbReference>
<dbReference type="PANTHER" id="PTHR43046:SF14">
    <property type="entry name" value="MUTT_NUDIX FAMILY PROTEIN"/>
    <property type="match status" value="1"/>
</dbReference>
<evidence type="ECO:0000256" key="2">
    <source>
        <dbReference type="ARBA" id="ARBA00022801"/>
    </source>
</evidence>
<dbReference type="InterPro" id="IPR015797">
    <property type="entry name" value="NUDIX_hydrolase-like_dom_sf"/>
</dbReference>
<name>A0A1I7MTY0_9HYPH</name>
<dbReference type="InterPro" id="IPR020476">
    <property type="entry name" value="Nudix_hydrolase"/>
</dbReference>
<reference evidence="6" key="1">
    <citation type="submission" date="2016-10" db="EMBL/GenBank/DDBJ databases">
        <authorList>
            <person name="Varghese N."/>
            <person name="Submissions S."/>
        </authorList>
    </citation>
    <scope>NUCLEOTIDE SEQUENCE [LARGE SCALE GENOMIC DNA]</scope>
    <source>
        <strain evidence="6">DSM 1565</strain>
    </source>
</reference>
<evidence type="ECO:0000259" key="4">
    <source>
        <dbReference type="PROSITE" id="PS51462"/>
    </source>
</evidence>
<organism evidence="5 6">
    <name type="scientific">Hyphomicrobium facile</name>
    <dbReference type="NCBI Taxonomy" id="51670"/>
    <lineage>
        <taxon>Bacteria</taxon>
        <taxon>Pseudomonadati</taxon>
        <taxon>Pseudomonadota</taxon>
        <taxon>Alphaproteobacteria</taxon>
        <taxon>Hyphomicrobiales</taxon>
        <taxon>Hyphomicrobiaceae</taxon>
        <taxon>Hyphomicrobium</taxon>
    </lineage>
</organism>
<dbReference type="RefSeq" id="WP_092862993.1">
    <property type="nucleotide sequence ID" value="NZ_FPCH01000001.1"/>
</dbReference>
<evidence type="ECO:0000313" key="5">
    <source>
        <dbReference type="EMBL" id="SFV25858.1"/>
    </source>
</evidence>
<dbReference type="InterPro" id="IPR000086">
    <property type="entry name" value="NUDIX_hydrolase_dom"/>
</dbReference>
<keyword evidence="6" id="KW-1185">Reference proteome</keyword>
<dbReference type="PRINTS" id="PR00502">
    <property type="entry name" value="NUDIXFAMILY"/>
</dbReference>
<sequence>MLMRWPSLLLKRTDTVTLGVQGIVVDETPRVLLVRHGYRAGWHFPGGGVERGEEIETAMARELLEETGVIIAKPPSLIGIYSHFDDYPGDHIVLFKIDHWRRERIPPPNAEIAEHGFFALNALPELLSPGAARRLKEVFGKGEQSSAW</sequence>
<dbReference type="Pfam" id="PF00293">
    <property type="entry name" value="NUDIX"/>
    <property type="match status" value="1"/>
</dbReference>
<dbReference type="PANTHER" id="PTHR43046">
    <property type="entry name" value="GDP-MANNOSE MANNOSYL HYDROLASE"/>
    <property type="match status" value="1"/>
</dbReference>
<dbReference type="Proteomes" id="UP000199423">
    <property type="component" value="Unassembled WGS sequence"/>
</dbReference>
<keyword evidence="2 3" id="KW-0378">Hydrolase</keyword>
<evidence type="ECO:0000313" key="6">
    <source>
        <dbReference type="Proteomes" id="UP000199423"/>
    </source>
</evidence>
<gene>
    <name evidence="5" type="ORF">SAMN04488557_0202</name>
</gene>
<dbReference type="PROSITE" id="PS51462">
    <property type="entry name" value="NUDIX"/>
    <property type="match status" value="1"/>
</dbReference>
<protein>
    <submittedName>
        <fullName evidence="5">ADP-ribose pyrophosphatase YjhB, NUDIX family</fullName>
    </submittedName>
</protein>
<feature type="domain" description="Nudix hydrolase" evidence="4">
    <location>
        <begin position="15"/>
        <end position="140"/>
    </location>
</feature>
<dbReference type="AlphaFoldDB" id="A0A1I7MTY0"/>
<dbReference type="InterPro" id="IPR020084">
    <property type="entry name" value="NUDIX_hydrolase_CS"/>
</dbReference>
<evidence type="ECO:0000256" key="1">
    <source>
        <dbReference type="ARBA" id="ARBA00001946"/>
    </source>
</evidence>
<dbReference type="SUPFAM" id="SSF55811">
    <property type="entry name" value="Nudix"/>
    <property type="match status" value="1"/>
</dbReference>
<accession>A0A1I7MTY0</accession>
<comment type="cofactor">
    <cofactor evidence="1">
        <name>Mg(2+)</name>
        <dbReference type="ChEBI" id="CHEBI:18420"/>
    </cofactor>
</comment>
<dbReference type="STRING" id="51670.SAMN04488557_0202"/>
<dbReference type="OrthoDB" id="9800065at2"/>
<comment type="similarity">
    <text evidence="3">Belongs to the Nudix hydrolase family.</text>
</comment>
<proteinExistence type="inferred from homology"/>
<evidence type="ECO:0000256" key="3">
    <source>
        <dbReference type="RuleBase" id="RU003476"/>
    </source>
</evidence>